<evidence type="ECO:0000313" key="2">
    <source>
        <dbReference type="EMBL" id="GAA5151361.1"/>
    </source>
</evidence>
<proteinExistence type="predicted"/>
<keyword evidence="3" id="KW-1185">Reference proteome</keyword>
<gene>
    <name evidence="2" type="ORF">GCM10023321_18270</name>
</gene>
<protein>
    <submittedName>
        <fullName evidence="2">Uncharacterized protein</fullName>
    </submittedName>
</protein>
<reference evidence="3" key="1">
    <citation type="journal article" date="2019" name="Int. J. Syst. Evol. Microbiol.">
        <title>The Global Catalogue of Microorganisms (GCM) 10K type strain sequencing project: providing services to taxonomists for standard genome sequencing and annotation.</title>
        <authorList>
            <consortium name="The Broad Institute Genomics Platform"/>
            <consortium name="The Broad Institute Genome Sequencing Center for Infectious Disease"/>
            <person name="Wu L."/>
            <person name="Ma J."/>
        </authorList>
    </citation>
    <scope>NUCLEOTIDE SEQUENCE [LARGE SCALE GENOMIC DNA]</scope>
    <source>
        <strain evidence="3">JCM 18303</strain>
    </source>
</reference>
<dbReference type="SUPFAM" id="SSF55486">
    <property type="entry name" value="Metalloproteases ('zincins'), catalytic domain"/>
    <property type="match status" value="1"/>
</dbReference>
<evidence type="ECO:0000256" key="1">
    <source>
        <dbReference type="SAM" id="MobiDB-lite"/>
    </source>
</evidence>
<dbReference type="Gene3D" id="3.40.390.10">
    <property type="entry name" value="Collagenase (Catalytic Domain)"/>
    <property type="match status" value="1"/>
</dbReference>
<sequence>MIACFLAACGTTSTGRPGDFPPLPSDAGDDRAAPPVAVTTKGPHKFKHSTPSGRPVSFDPCRPIHYVINTANMPDKGADMVREALDQISQASGFTFTDDGTTEEAVPTGERPPVQERYGDKWAPIMFAWADQAKVPALAGSGGLGVNYPISPSGPESERYTTGMVVLNFRYFADWQTRRNGYQVTRASVMHLTMLVLGLDDVGDRREVMGRSSTSDKLGPGDRQGLAMLGASPCYSDT</sequence>
<dbReference type="Proteomes" id="UP001428817">
    <property type="component" value="Unassembled WGS sequence"/>
</dbReference>
<dbReference type="EMBL" id="BAABJP010000007">
    <property type="protein sequence ID" value="GAA5151361.1"/>
    <property type="molecule type" value="Genomic_DNA"/>
</dbReference>
<name>A0ABP9PST9_9PSEU</name>
<accession>A0ABP9PST9</accession>
<dbReference type="InterPro" id="IPR024079">
    <property type="entry name" value="MetalloPept_cat_dom_sf"/>
</dbReference>
<comment type="caution">
    <text evidence="2">The sequence shown here is derived from an EMBL/GenBank/DDBJ whole genome shotgun (WGS) entry which is preliminary data.</text>
</comment>
<organism evidence="2 3">
    <name type="scientific">Pseudonocardia eucalypti</name>
    <dbReference type="NCBI Taxonomy" id="648755"/>
    <lineage>
        <taxon>Bacteria</taxon>
        <taxon>Bacillati</taxon>
        <taxon>Actinomycetota</taxon>
        <taxon>Actinomycetes</taxon>
        <taxon>Pseudonocardiales</taxon>
        <taxon>Pseudonocardiaceae</taxon>
        <taxon>Pseudonocardia</taxon>
    </lineage>
</organism>
<evidence type="ECO:0000313" key="3">
    <source>
        <dbReference type="Proteomes" id="UP001428817"/>
    </source>
</evidence>
<feature type="region of interest" description="Disordered" evidence="1">
    <location>
        <begin position="94"/>
        <end position="116"/>
    </location>
</feature>